<dbReference type="Pfam" id="PF13280">
    <property type="entry name" value="WYL"/>
    <property type="match status" value="1"/>
</dbReference>
<dbReference type="Proteomes" id="UP001482154">
    <property type="component" value="Unassembled WGS sequence"/>
</dbReference>
<feature type="domain" description="WYL" evidence="1">
    <location>
        <begin position="221"/>
        <end position="287"/>
    </location>
</feature>
<gene>
    <name evidence="2" type="ORF">AAAU51_11995</name>
</gene>
<dbReference type="RefSeq" id="WP_215719065.1">
    <property type="nucleotide sequence ID" value="NZ_JBBNIN010000022.1"/>
</dbReference>
<evidence type="ECO:0000313" key="3">
    <source>
        <dbReference type="Proteomes" id="UP001482154"/>
    </source>
</evidence>
<reference evidence="2 3" key="1">
    <citation type="submission" date="2024-04" db="EMBL/GenBank/DDBJ databases">
        <title>Human intestinal bacterial collection.</title>
        <authorList>
            <person name="Pauvert C."/>
            <person name="Hitch T.C.A."/>
            <person name="Clavel T."/>
        </authorList>
    </citation>
    <scope>NUCLEOTIDE SEQUENCE [LARGE SCALE GENOMIC DNA]</scope>
    <source>
        <strain evidence="2 3">CLA-AA-H249</strain>
    </source>
</reference>
<evidence type="ECO:0000259" key="1">
    <source>
        <dbReference type="Pfam" id="PF13280"/>
    </source>
</evidence>
<name>A0ABV1IXD0_9FIRM</name>
<evidence type="ECO:0000313" key="2">
    <source>
        <dbReference type="EMBL" id="MEQ2711886.1"/>
    </source>
</evidence>
<dbReference type="PROSITE" id="PS52050">
    <property type="entry name" value="WYL"/>
    <property type="match status" value="1"/>
</dbReference>
<accession>A0ABV1IXD0</accession>
<keyword evidence="3" id="KW-1185">Reference proteome</keyword>
<dbReference type="InterPro" id="IPR026881">
    <property type="entry name" value="WYL_dom"/>
</dbReference>
<sequence>MAYKELIKNFNRIRSYMREFYVYGFKKREEYTRKSPRSYDNERRRIESILGNYIQFHQTENGKNVFLSIDSRITEHNPLYQAWKIKSFTDGDITFHFIIMDILESAKESLSIHEITKQVDQYLSVFESPKVFDESTIRKKLREYVNEGIIETEKCGKTLYYKKSDQIYKGNIDILDYFSEIVPCGVIGSFLLDQQLKKHKGKFAFKHHYITGTMDSDVMCQLFEAMQKKSSVTIQMLQKRTGNKTKMKVIPLQIFISVQSGRQYLMAYSQQFKRISSFRLDRIISVKIKKEDKDFEELRKKLKHMKKHIWGVSTTSRSGERMETVEFTVHYEENEPYIHQRLEREKRCGKVKKIDDHTSRFYAEVYDASELVPWIRTFLCRITEIHFSNKILETQFKRDIQKMYELYDLEGGEVQ</sequence>
<comment type="caution">
    <text evidence="2">The sequence shown here is derived from an EMBL/GenBank/DDBJ whole genome shotgun (WGS) entry which is preliminary data.</text>
</comment>
<dbReference type="EMBL" id="JBBNIN010000022">
    <property type="protein sequence ID" value="MEQ2711886.1"/>
    <property type="molecule type" value="Genomic_DNA"/>
</dbReference>
<protein>
    <submittedName>
        <fullName evidence="2">WYL domain-containing protein</fullName>
    </submittedName>
</protein>
<organism evidence="2 3">
    <name type="scientific">Anaerostipes amylophilus</name>
    <dbReference type="NCBI Taxonomy" id="2981779"/>
    <lineage>
        <taxon>Bacteria</taxon>
        <taxon>Bacillati</taxon>
        <taxon>Bacillota</taxon>
        <taxon>Clostridia</taxon>
        <taxon>Lachnospirales</taxon>
        <taxon>Lachnospiraceae</taxon>
        <taxon>Anaerostipes</taxon>
    </lineage>
</organism>
<proteinExistence type="predicted"/>